<accession>A0A8C4MSC8</accession>
<dbReference type="AlphaFoldDB" id="A0A8C4MSC8"/>
<dbReference type="InterPro" id="IPR050169">
    <property type="entry name" value="Krueppel_C2H2_ZnF"/>
</dbReference>
<dbReference type="SUPFAM" id="SSF109640">
    <property type="entry name" value="KRAB domain (Kruppel-associated box)"/>
    <property type="match status" value="1"/>
</dbReference>
<protein>
    <recommendedName>
        <fullName evidence="1">KRAB domain-containing protein</fullName>
    </recommendedName>
</protein>
<name>A0A8C4MSC8_EQUAS</name>
<feature type="domain" description="KRAB" evidence="1">
    <location>
        <begin position="13"/>
        <end position="84"/>
    </location>
</feature>
<dbReference type="PROSITE" id="PS50805">
    <property type="entry name" value="KRAB"/>
    <property type="match status" value="1"/>
</dbReference>
<dbReference type="InterPro" id="IPR036051">
    <property type="entry name" value="KRAB_dom_sf"/>
</dbReference>
<evidence type="ECO:0000259" key="1">
    <source>
        <dbReference type="PROSITE" id="PS50805"/>
    </source>
</evidence>
<dbReference type="Gene3D" id="6.10.140.140">
    <property type="match status" value="1"/>
</dbReference>
<dbReference type="Ensembl" id="ENSEAST00005032537.1">
    <property type="protein sequence ID" value="ENSEASP00005029940.1"/>
    <property type="gene ID" value="ENSEASG00005020361.1"/>
</dbReference>
<proteinExistence type="predicted"/>
<sequence>QPRPRGRAGEDSVSFGDVAVYFSWEEWRLLDEAQRHLYHDVMLENFALISSLGKALSLPVTWTKLYPDSPPYLHPKDKSHLIIV</sequence>
<dbReference type="SMART" id="SM00349">
    <property type="entry name" value="KRAB"/>
    <property type="match status" value="1"/>
</dbReference>
<dbReference type="PANTHER" id="PTHR23232:SF133">
    <property type="entry name" value="RIKEN CDNA 1700020N01 GENE"/>
    <property type="match status" value="1"/>
</dbReference>
<organism evidence="2">
    <name type="scientific">Equus asinus asinus</name>
    <dbReference type="NCBI Taxonomy" id="83772"/>
    <lineage>
        <taxon>Eukaryota</taxon>
        <taxon>Metazoa</taxon>
        <taxon>Chordata</taxon>
        <taxon>Craniata</taxon>
        <taxon>Vertebrata</taxon>
        <taxon>Euteleostomi</taxon>
        <taxon>Mammalia</taxon>
        <taxon>Eutheria</taxon>
        <taxon>Laurasiatheria</taxon>
        <taxon>Perissodactyla</taxon>
        <taxon>Equidae</taxon>
        <taxon>Equus</taxon>
    </lineage>
</organism>
<dbReference type="GO" id="GO:0006355">
    <property type="term" value="P:regulation of DNA-templated transcription"/>
    <property type="evidence" value="ECO:0007669"/>
    <property type="project" value="InterPro"/>
</dbReference>
<dbReference type="CDD" id="cd07765">
    <property type="entry name" value="KRAB_A-box"/>
    <property type="match status" value="1"/>
</dbReference>
<dbReference type="Pfam" id="PF01352">
    <property type="entry name" value="KRAB"/>
    <property type="match status" value="1"/>
</dbReference>
<evidence type="ECO:0000313" key="2">
    <source>
        <dbReference type="Ensembl" id="ENSEASP00005029940.1"/>
    </source>
</evidence>
<dbReference type="InterPro" id="IPR001909">
    <property type="entry name" value="KRAB"/>
</dbReference>
<reference evidence="2" key="1">
    <citation type="submission" date="2023-03" db="UniProtKB">
        <authorList>
            <consortium name="Ensembl"/>
        </authorList>
    </citation>
    <scope>IDENTIFICATION</scope>
</reference>
<dbReference type="PANTHER" id="PTHR23232">
    <property type="entry name" value="KRAB DOMAIN C2H2 ZINC FINGER"/>
    <property type="match status" value="1"/>
</dbReference>
<dbReference type="OMA" id="ASPQCNF"/>